<name>A0A1B7X0X8_APHFL</name>
<comment type="caution">
    <text evidence="1">The sequence shown here is derived from an EMBL/GenBank/DDBJ whole genome shotgun (WGS) entry which is preliminary data.</text>
</comment>
<accession>A0A1B7X0X8</accession>
<dbReference type="Proteomes" id="UP000092093">
    <property type="component" value="Unassembled WGS sequence"/>
</dbReference>
<reference evidence="1 2" key="1">
    <citation type="submission" date="2015-09" db="EMBL/GenBank/DDBJ databases">
        <title>Aphanizomenon flos-aquae WA102.</title>
        <authorList>
            <person name="Driscoll C."/>
        </authorList>
    </citation>
    <scope>NUCLEOTIDE SEQUENCE [LARGE SCALE GENOMIC DNA]</scope>
    <source>
        <strain evidence="1">WA102</strain>
    </source>
</reference>
<organism evidence="1 2">
    <name type="scientific">Aphanizomenon flos-aquae WA102</name>
    <dbReference type="NCBI Taxonomy" id="1710896"/>
    <lineage>
        <taxon>Bacteria</taxon>
        <taxon>Bacillati</taxon>
        <taxon>Cyanobacteriota</taxon>
        <taxon>Cyanophyceae</taxon>
        <taxon>Nostocales</taxon>
        <taxon>Aphanizomenonaceae</taxon>
        <taxon>Aphanizomenon</taxon>
    </lineage>
</organism>
<evidence type="ECO:0000313" key="1">
    <source>
        <dbReference type="EMBL" id="OBQ43025.1"/>
    </source>
</evidence>
<proteinExistence type="predicted"/>
<dbReference type="EMBL" id="LJOW01000074">
    <property type="protein sequence ID" value="OBQ43025.1"/>
    <property type="molecule type" value="Genomic_DNA"/>
</dbReference>
<dbReference type="AlphaFoldDB" id="A0A1B7X0X8"/>
<evidence type="ECO:0000313" key="2">
    <source>
        <dbReference type="Proteomes" id="UP000092093"/>
    </source>
</evidence>
<gene>
    <name evidence="1" type="ORF">AN484_14740</name>
</gene>
<protein>
    <submittedName>
        <fullName evidence="1">Uncharacterized protein</fullName>
    </submittedName>
</protein>
<sequence length="305" mass="34994">MSPASKNSITISSIEFAELLAKICKITGKSAGSQKHHWQFMRFIRRHRGKILQQVGETVKLTRLRRHKNSKFSEVAMLSEKQVVEYIKIHKSTKGVAEEIEKKLKSMSGFAPLAEKLRFVRDDLRGVVVDPTRLAEVKKQCLKIPVLKDRKQLIFSKVKDGQLINGCAAMLTYRTHYTLILQDYEEEYLPKSEFEDLGIEDDGEEYIIKTYLTETRAKMVVQAGVVVKIVNVHAADPRYFECRMFLPGSDMAIVLIHYSALVVLDISMRREVIKIIKESGLFDFCNLFDVVGKVENKKITNYFAK</sequence>